<accession>A0A1G9ADP3</accession>
<dbReference type="AlphaFoldDB" id="A0A1G9ADP3"/>
<proteinExistence type="predicted"/>
<dbReference type="EMBL" id="FNFO01000002">
    <property type="protein sequence ID" value="SDK25479.1"/>
    <property type="molecule type" value="Genomic_DNA"/>
</dbReference>
<reference evidence="1 2" key="1">
    <citation type="submission" date="2016-10" db="EMBL/GenBank/DDBJ databases">
        <authorList>
            <person name="de Groot N.N."/>
        </authorList>
    </citation>
    <scope>NUCLEOTIDE SEQUENCE [LARGE SCALE GENOMIC DNA]</scope>
    <source>
        <strain evidence="1 2">DSM 25186</strain>
    </source>
</reference>
<name>A0A1G9ADP3_9BACT</name>
<evidence type="ECO:0000313" key="1">
    <source>
        <dbReference type="EMBL" id="SDK25479.1"/>
    </source>
</evidence>
<protein>
    <submittedName>
        <fullName evidence="1">Predicted nucleotidyltransferase</fullName>
    </submittedName>
</protein>
<keyword evidence="2" id="KW-1185">Reference proteome</keyword>
<dbReference type="STRING" id="1075417.SAMN05421823_102264"/>
<evidence type="ECO:0000313" key="2">
    <source>
        <dbReference type="Proteomes" id="UP000198510"/>
    </source>
</evidence>
<keyword evidence="1" id="KW-0808">Transferase</keyword>
<organism evidence="1 2">
    <name type="scientific">Catalinimonas alkaloidigena</name>
    <dbReference type="NCBI Taxonomy" id="1075417"/>
    <lineage>
        <taxon>Bacteria</taxon>
        <taxon>Pseudomonadati</taxon>
        <taxon>Bacteroidota</taxon>
        <taxon>Cytophagia</taxon>
        <taxon>Cytophagales</taxon>
        <taxon>Catalimonadaceae</taxon>
        <taxon>Catalinimonas</taxon>
    </lineage>
</organism>
<dbReference type="Proteomes" id="UP000198510">
    <property type="component" value="Unassembled WGS sequence"/>
</dbReference>
<sequence length="286" mass="33011">MLAANNPNILELLASPPSCVRYRHPLLERLQPSLFVSKLCQDSFGKFALSQMRKARGLNKKIVNPVAQERKTPLDFCYVNQHQGSVPLLHFLAARGWRQEDCGLVNLPHMKDLYGLYHDPTADYAGIVRKATSNEVALSSIPKEAVQAAVLYFNKDGYSTYCREYKEYWAWVEKRNEARYENTVQHGKNYDAKNLMHTLRLLDMAIEIGRTSEIHVRRPNRDFLLQVKSGAFEYEELLARAEEKTREMEAAFAQSSLPDRPDLTQINARLVALRRAYYAEQRPQNY</sequence>
<gene>
    <name evidence="1" type="ORF">SAMN05421823_102264</name>
</gene>
<dbReference type="GO" id="GO:0016740">
    <property type="term" value="F:transferase activity"/>
    <property type="evidence" value="ECO:0007669"/>
    <property type="project" value="UniProtKB-KW"/>
</dbReference>